<sequence length="68" mass="7240">MDTLGKVFIAGVQILGKAFVEASKQAAKNAKNSNAKLSLDSKTGMTIEEACQILNIKGNVLDFVQISK</sequence>
<evidence type="ECO:0000313" key="1">
    <source>
        <dbReference type="EMBL" id="CAG8515641.1"/>
    </source>
</evidence>
<name>A0ACA9L7W3_9GLOM</name>
<evidence type="ECO:0000313" key="2">
    <source>
        <dbReference type="Proteomes" id="UP000789525"/>
    </source>
</evidence>
<comment type="caution">
    <text evidence="1">The sequence shown here is derived from an EMBL/GenBank/DDBJ whole genome shotgun (WGS) entry which is preliminary data.</text>
</comment>
<reference evidence="1" key="1">
    <citation type="submission" date="2021-06" db="EMBL/GenBank/DDBJ databases">
        <authorList>
            <person name="Kallberg Y."/>
            <person name="Tangrot J."/>
            <person name="Rosling A."/>
        </authorList>
    </citation>
    <scope>NUCLEOTIDE SEQUENCE</scope>
    <source>
        <strain evidence="1">CL356</strain>
    </source>
</reference>
<dbReference type="Proteomes" id="UP000789525">
    <property type="component" value="Unassembled WGS sequence"/>
</dbReference>
<keyword evidence="2" id="KW-1185">Reference proteome</keyword>
<organism evidence="1 2">
    <name type="scientific">Acaulospora colombiana</name>
    <dbReference type="NCBI Taxonomy" id="27376"/>
    <lineage>
        <taxon>Eukaryota</taxon>
        <taxon>Fungi</taxon>
        <taxon>Fungi incertae sedis</taxon>
        <taxon>Mucoromycota</taxon>
        <taxon>Glomeromycotina</taxon>
        <taxon>Glomeromycetes</taxon>
        <taxon>Diversisporales</taxon>
        <taxon>Acaulosporaceae</taxon>
        <taxon>Acaulospora</taxon>
    </lineage>
</organism>
<dbReference type="EMBL" id="CAJVPT010005054">
    <property type="protein sequence ID" value="CAG8515641.1"/>
    <property type="molecule type" value="Genomic_DNA"/>
</dbReference>
<protein>
    <submittedName>
        <fullName evidence="1">4316_t:CDS:1</fullName>
    </submittedName>
</protein>
<accession>A0ACA9L7W3</accession>
<proteinExistence type="predicted"/>
<gene>
    <name evidence="1" type="ORF">ACOLOM_LOCUS3420</name>
</gene>